<sequence>MSQSPFDAPHTESEEAAAAEGAFTGSPYVSGAGIDPFAADPGDDTGAGTDALGGTDDASGGYVEGWAVADATEEELAGEVGVEHPGSPDSVESADASAEDGSAEDGSAEDEEGDPVEEFYAALRRAPGDWYVVNSYAGYENRVKANLEQRIATLNMEDYIFQIEVPMEEVTEIKNGQRKLVRRTKFPGYVLVRMDLTDESWGTVRNTPGVTQFVGHAHNPSPLSLDEVGRMLAPEPVAKKGAGAAAAEVKVVDFAVGDSVMVTEGPFATLHATINEIDVDARKVKGLVEIFGRETPVELPFSQIQKI</sequence>
<evidence type="ECO:0000256" key="5">
    <source>
        <dbReference type="HAMAP-Rule" id="MF_00948"/>
    </source>
</evidence>
<dbReference type="HAMAP" id="MF_00948">
    <property type="entry name" value="NusG"/>
    <property type="match status" value="1"/>
</dbReference>
<comment type="similarity">
    <text evidence="5 7">Belongs to the NusG family.</text>
</comment>
<dbReference type="EMBL" id="RBWV01000015">
    <property type="protein sequence ID" value="RKS69243.1"/>
    <property type="molecule type" value="Genomic_DNA"/>
</dbReference>
<evidence type="ECO:0000256" key="8">
    <source>
        <dbReference type="SAM" id="MobiDB-lite"/>
    </source>
</evidence>
<evidence type="ECO:0000256" key="3">
    <source>
        <dbReference type="ARBA" id="ARBA00023015"/>
    </source>
</evidence>
<dbReference type="PRINTS" id="PR00338">
    <property type="entry name" value="NUSGTNSCPFCT"/>
</dbReference>
<proteinExistence type="inferred from homology"/>
<dbReference type="InterPro" id="IPR014722">
    <property type="entry name" value="Rib_uL2_dom2"/>
</dbReference>
<evidence type="ECO:0000256" key="1">
    <source>
        <dbReference type="ARBA" id="ARBA00022472"/>
    </source>
</evidence>
<organism evidence="11 12">
    <name type="scientific">Motilibacter peucedani</name>
    <dbReference type="NCBI Taxonomy" id="598650"/>
    <lineage>
        <taxon>Bacteria</taxon>
        <taxon>Bacillati</taxon>
        <taxon>Actinomycetota</taxon>
        <taxon>Actinomycetes</taxon>
        <taxon>Motilibacterales</taxon>
        <taxon>Motilibacteraceae</taxon>
        <taxon>Motilibacter</taxon>
    </lineage>
</organism>
<feature type="domain" description="NusG-like N-terminal" evidence="9">
    <location>
        <begin position="127"/>
        <end position="235"/>
    </location>
</feature>
<feature type="domain" description="KOW" evidence="10">
    <location>
        <begin position="253"/>
        <end position="280"/>
    </location>
</feature>
<dbReference type="InterPro" id="IPR036735">
    <property type="entry name" value="NGN_dom_sf"/>
</dbReference>
<dbReference type="PANTHER" id="PTHR30265">
    <property type="entry name" value="RHO-INTERACTING TRANSCRIPTION TERMINATION FACTOR NUSG"/>
    <property type="match status" value="1"/>
</dbReference>
<dbReference type="Pfam" id="PF02357">
    <property type="entry name" value="NusG"/>
    <property type="match status" value="1"/>
</dbReference>
<keyword evidence="3 5" id="KW-0805">Transcription regulation</keyword>
<dbReference type="NCBIfam" id="TIGR00922">
    <property type="entry name" value="nusG"/>
    <property type="match status" value="1"/>
</dbReference>
<dbReference type="GO" id="GO:0032784">
    <property type="term" value="P:regulation of DNA-templated transcription elongation"/>
    <property type="evidence" value="ECO:0007669"/>
    <property type="project" value="InterPro"/>
</dbReference>
<dbReference type="GO" id="GO:0006354">
    <property type="term" value="P:DNA-templated transcription elongation"/>
    <property type="evidence" value="ECO:0007669"/>
    <property type="project" value="UniProtKB-UniRule"/>
</dbReference>
<gene>
    <name evidence="5" type="primary">nusG</name>
    <name evidence="11" type="ORF">CLV35_3420</name>
</gene>
<dbReference type="Gene3D" id="3.30.70.940">
    <property type="entry name" value="NusG, N-terminal domain"/>
    <property type="match status" value="1"/>
</dbReference>
<dbReference type="InterPro" id="IPR047050">
    <property type="entry name" value="NGN"/>
</dbReference>
<feature type="compositionally biased region" description="Low complexity" evidence="8">
    <location>
        <begin position="38"/>
        <end position="61"/>
    </location>
</feature>
<evidence type="ECO:0000313" key="12">
    <source>
        <dbReference type="Proteomes" id="UP000281955"/>
    </source>
</evidence>
<feature type="region of interest" description="Disordered" evidence="8">
    <location>
        <begin position="1"/>
        <end position="114"/>
    </location>
</feature>
<dbReference type="FunCoup" id="A0A420XL19">
    <property type="interactions" value="148"/>
</dbReference>
<dbReference type="PANTHER" id="PTHR30265:SF2">
    <property type="entry name" value="TRANSCRIPTION TERMINATION_ANTITERMINATION PROTEIN NUSG"/>
    <property type="match status" value="1"/>
</dbReference>
<dbReference type="FunFam" id="3.30.70.940:FF:000002">
    <property type="entry name" value="Transcription termination/antitermination protein NusG"/>
    <property type="match status" value="1"/>
</dbReference>
<evidence type="ECO:0000256" key="6">
    <source>
        <dbReference type="NCBIfam" id="TIGR00922"/>
    </source>
</evidence>
<dbReference type="GO" id="GO:0005829">
    <property type="term" value="C:cytosol"/>
    <property type="evidence" value="ECO:0007669"/>
    <property type="project" value="UniProtKB-ARBA"/>
</dbReference>
<dbReference type="Gene3D" id="2.30.30.30">
    <property type="match status" value="1"/>
</dbReference>
<name>A0A420XL19_9ACTN</name>
<evidence type="ECO:0000256" key="7">
    <source>
        <dbReference type="RuleBase" id="RU000538"/>
    </source>
</evidence>
<feature type="compositionally biased region" description="Acidic residues" evidence="8">
    <location>
        <begin position="97"/>
        <end position="114"/>
    </location>
</feature>
<comment type="caution">
    <text evidence="11">The sequence shown here is derived from an EMBL/GenBank/DDBJ whole genome shotgun (WGS) entry which is preliminary data.</text>
</comment>
<dbReference type="PROSITE" id="PS01014">
    <property type="entry name" value="NUSG"/>
    <property type="match status" value="1"/>
</dbReference>
<dbReference type="SUPFAM" id="SSF82679">
    <property type="entry name" value="N-utilization substance G protein NusG, N-terminal domain"/>
    <property type="match status" value="1"/>
</dbReference>
<dbReference type="GO" id="GO:0031564">
    <property type="term" value="P:transcription antitermination"/>
    <property type="evidence" value="ECO:0007669"/>
    <property type="project" value="UniProtKB-UniRule"/>
</dbReference>
<dbReference type="FunFam" id="2.30.30.30:FF:000002">
    <property type="entry name" value="Transcription termination/antitermination factor NusG"/>
    <property type="match status" value="1"/>
</dbReference>
<dbReference type="InterPro" id="IPR005824">
    <property type="entry name" value="KOW"/>
</dbReference>
<dbReference type="AlphaFoldDB" id="A0A420XL19"/>
<dbReference type="CDD" id="cd09891">
    <property type="entry name" value="NGN_Bact_1"/>
    <property type="match status" value="1"/>
</dbReference>
<keyword evidence="12" id="KW-1185">Reference proteome</keyword>
<dbReference type="SUPFAM" id="SSF50104">
    <property type="entry name" value="Translation proteins SH3-like domain"/>
    <property type="match status" value="1"/>
</dbReference>
<dbReference type="InParanoid" id="A0A420XL19"/>
<evidence type="ECO:0000259" key="9">
    <source>
        <dbReference type="SMART" id="SM00738"/>
    </source>
</evidence>
<reference evidence="11 12" key="1">
    <citation type="submission" date="2018-10" db="EMBL/GenBank/DDBJ databases">
        <title>Genomic Encyclopedia of Archaeal and Bacterial Type Strains, Phase II (KMG-II): from individual species to whole genera.</title>
        <authorList>
            <person name="Goeker M."/>
        </authorList>
    </citation>
    <scope>NUCLEOTIDE SEQUENCE [LARGE SCALE GENOMIC DNA]</scope>
    <source>
        <strain evidence="11 12">RP-AC37</strain>
    </source>
</reference>
<evidence type="ECO:0000259" key="10">
    <source>
        <dbReference type="SMART" id="SM00739"/>
    </source>
</evidence>
<dbReference type="GO" id="GO:0006353">
    <property type="term" value="P:DNA-templated transcription termination"/>
    <property type="evidence" value="ECO:0007669"/>
    <property type="project" value="UniProtKB-UniRule"/>
</dbReference>
<dbReference type="Proteomes" id="UP000281955">
    <property type="component" value="Unassembled WGS sequence"/>
</dbReference>
<accession>A0A420XL19</accession>
<keyword evidence="1 5" id="KW-0806">Transcription termination</keyword>
<dbReference type="SMART" id="SM00739">
    <property type="entry name" value="KOW"/>
    <property type="match status" value="1"/>
</dbReference>
<dbReference type="InterPro" id="IPR015869">
    <property type="entry name" value="Transcrpt_antiterm_NusG_bac_CS"/>
</dbReference>
<dbReference type="InterPro" id="IPR006645">
    <property type="entry name" value="NGN-like_dom"/>
</dbReference>
<evidence type="ECO:0000256" key="2">
    <source>
        <dbReference type="ARBA" id="ARBA00022814"/>
    </source>
</evidence>
<dbReference type="CDD" id="cd06091">
    <property type="entry name" value="KOW_NusG"/>
    <property type="match status" value="1"/>
</dbReference>
<keyword evidence="4 5" id="KW-0804">Transcription</keyword>
<dbReference type="InterPro" id="IPR001062">
    <property type="entry name" value="Transcrpt_antiterm_NusG"/>
</dbReference>
<dbReference type="InterPro" id="IPR008991">
    <property type="entry name" value="Translation_prot_SH3-like_sf"/>
</dbReference>
<evidence type="ECO:0000256" key="4">
    <source>
        <dbReference type="ARBA" id="ARBA00023163"/>
    </source>
</evidence>
<comment type="function">
    <text evidence="5 7">Participates in transcription elongation, termination and antitermination.</text>
</comment>
<dbReference type="SMART" id="SM00738">
    <property type="entry name" value="NGN"/>
    <property type="match status" value="1"/>
</dbReference>
<evidence type="ECO:0000313" key="11">
    <source>
        <dbReference type="EMBL" id="RKS69243.1"/>
    </source>
</evidence>
<keyword evidence="2 5" id="KW-0889">Transcription antitermination</keyword>
<dbReference type="InterPro" id="IPR043425">
    <property type="entry name" value="NusG-like"/>
</dbReference>
<protein>
    <recommendedName>
        <fullName evidence="5 6">Transcription termination/antitermination protein NusG</fullName>
    </recommendedName>
</protein>